<accession>A0A0C2NFR9</accession>
<evidence type="ECO:0000313" key="1">
    <source>
        <dbReference type="EMBL" id="KII72867.1"/>
    </source>
</evidence>
<reference evidence="1 2" key="1">
    <citation type="journal article" date="2014" name="Genome Biol. Evol.">
        <title>The genome of the myxosporean Thelohanellus kitauei shows adaptations to nutrient acquisition within its fish host.</title>
        <authorList>
            <person name="Yang Y."/>
            <person name="Xiong J."/>
            <person name="Zhou Z."/>
            <person name="Huo F."/>
            <person name="Miao W."/>
            <person name="Ran C."/>
            <person name="Liu Y."/>
            <person name="Zhang J."/>
            <person name="Feng J."/>
            <person name="Wang M."/>
            <person name="Wang M."/>
            <person name="Wang L."/>
            <person name="Yao B."/>
        </authorList>
    </citation>
    <scope>NUCLEOTIDE SEQUENCE [LARGE SCALE GENOMIC DNA]</scope>
    <source>
        <strain evidence="1">Wuqing</strain>
    </source>
</reference>
<name>A0A0C2NFR9_THEKT</name>
<dbReference type="EMBL" id="JWZT01001085">
    <property type="protein sequence ID" value="KII72867.1"/>
    <property type="molecule type" value="Genomic_DNA"/>
</dbReference>
<organism evidence="1 2">
    <name type="scientific">Thelohanellus kitauei</name>
    <name type="common">Myxosporean</name>
    <dbReference type="NCBI Taxonomy" id="669202"/>
    <lineage>
        <taxon>Eukaryota</taxon>
        <taxon>Metazoa</taxon>
        <taxon>Cnidaria</taxon>
        <taxon>Myxozoa</taxon>
        <taxon>Myxosporea</taxon>
        <taxon>Bivalvulida</taxon>
        <taxon>Platysporina</taxon>
        <taxon>Myxobolidae</taxon>
        <taxon>Thelohanellus</taxon>
    </lineage>
</organism>
<keyword evidence="2" id="KW-1185">Reference proteome</keyword>
<comment type="caution">
    <text evidence="1">The sequence shown here is derived from an EMBL/GenBank/DDBJ whole genome shotgun (WGS) entry which is preliminary data.</text>
</comment>
<dbReference type="AlphaFoldDB" id="A0A0C2NFR9"/>
<sequence length="142" mass="16458">MAFASVPLHRFQDRQSPKCFKNRRRIIRSIACVSFIQNRDCHSTKSSSIRLRLYESSKFDRYYLNQIFSDCPTFCGDICVLLSDQGTRNATRKIASLKFPQKIWNVVADSFQANGKGGDMLRRMFQKSPRSIQNILEGVRKL</sequence>
<evidence type="ECO:0000313" key="2">
    <source>
        <dbReference type="Proteomes" id="UP000031668"/>
    </source>
</evidence>
<proteinExistence type="predicted"/>
<protein>
    <submittedName>
        <fullName evidence="1">Uncharacterized protein</fullName>
    </submittedName>
</protein>
<dbReference type="Proteomes" id="UP000031668">
    <property type="component" value="Unassembled WGS sequence"/>
</dbReference>
<gene>
    <name evidence="1" type="ORF">RF11_15529</name>
</gene>